<dbReference type="PROSITE" id="PS51192">
    <property type="entry name" value="HELICASE_ATP_BIND_1"/>
    <property type="match status" value="1"/>
</dbReference>
<name>A0ABS5I3K0_9GAMM</name>
<comment type="catalytic activity">
    <reaction evidence="1 10">
        <text>Endonucleolytic cleavage of DNA to give random double-stranded fragments with terminal 5'-phosphates, ATP is simultaneously hydrolyzed.</text>
        <dbReference type="EC" id="3.1.21.3"/>
    </reaction>
</comment>
<gene>
    <name evidence="12" type="ORF">G3R48_11440</name>
</gene>
<keyword evidence="4 10" id="KW-0547">Nucleotide-binding</keyword>
<protein>
    <recommendedName>
        <fullName evidence="10">Type I restriction enzyme endonuclease subunit</fullName>
        <shortName evidence="10">R protein</shortName>
        <ecNumber evidence="10">3.1.21.3</ecNumber>
    </recommendedName>
</protein>
<dbReference type="Proteomes" id="UP000811844">
    <property type="component" value="Unassembled WGS sequence"/>
</dbReference>
<dbReference type="Pfam" id="PF22679">
    <property type="entry name" value="T1R_D3-like"/>
    <property type="match status" value="1"/>
</dbReference>
<keyword evidence="9 10" id="KW-0238">DNA-binding</keyword>
<comment type="function">
    <text evidence="10">Subunit R is required for both nuclease and ATPase activities, but not for modification.</text>
</comment>
<comment type="caution">
    <text evidence="12">The sequence shown here is derived from an EMBL/GenBank/DDBJ whole genome shotgun (WGS) entry which is preliminary data.</text>
</comment>
<keyword evidence="7 10" id="KW-0378">Hydrolase</keyword>
<reference evidence="12 13" key="1">
    <citation type="submission" date="2020-02" db="EMBL/GenBank/DDBJ databases">
        <title>Shewanella WXL01 sp. nov., a marine bacterium isolated from green algae in Luhuitou Fringing Reef (Northern South China Sea).</title>
        <authorList>
            <person name="Wang X."/>
        </authorList>
    </citation>
    <scope>NUCLEOTIDE SEQUENCE [LARGE SCALE GENOMIC DNA]</scope>
    <source>
        <strain evidence="12 13">MCCC 1A01895</strain>
    </source>
</reference>
<dbReference type="GO" id="GO:0004519">
    <property type="term" value="F:endonuclease activity"/>
    <property type="evidence" value="ECO:0007669"/>
    <property type="project" value="UniProtKB-KW"/>
</dbReference>
<dbReference type="Gene3D" id="3.40.50.300">
    <property type="entry name" value="P-loop containing nucleotide triphosphate hydrolases"/>
    <property type="match status" value="2"/>
</dbReference>
<dbReference type="InterPro" id="IPR040980">
    <property type="entry name" value="SWI2_SNF2"/>
</dbReference>
<evidence type="ECO:0000259" key="11">
    <source>
        <dbReference type="PROSITE" id="PS51192"/>
    </source>
</evidence>
<sequence>MTYTEDALVEQPAINLFSELDWDTATCWDEVFGSLYDDHLADNPLFFGRETRNDVVLLARLKAALLKLNPDVSSLVIQEAIDQIVRDRSAMTAISANEEVYELLTNGYVYTTNAEDEEDCVVQYIDWSNASNNDFLLCSQMSITGEIETRRPDLLGFVNGLPLVFIELKASHKNLFNAYKDNLRDYRNTIPQLFHFNQVIILSNGVQSRVGTISSQWEHFAEWKKVESEQEARRVSLEVVIRGVCERERLLDIIENYMLFVKQKNTIKIVAKYHQYLGVNQALGGLTNIKENAGQLGVFWHTQGSGKSFSMVFFCKKAFRKYTGNWTFVLITDRTDLDDQIYKTFHSTGILTENCQAESGSELKLLLAEDHRFVFTLIQKFKGDEKGDYPLLSERNDIIVITDEAHRSQYDSLAMNMRRSMPNASFMAFTGTPLLSETAKNSDSSDSGKTREIFGDYVSVYNFADAVDDGATLPLYYENRVPEVSLSSDDVGKEIADIIEESDLTDEQEHRLEQEFAKAYHIITRDDRLETIATDLVEHYINRAPFSDAKLGKAMVVSIDKATAIKMYDKVSDAWKLKLKSLKSKVKFAKGSRLAKLQFQIEHMESTDMAVVVSGGQNDEERLAKKGLDYKTHRERFVKEEIDEKFKDPDDNLRIVFVCAMWLTGFDAPSVSTLYLDKPLKNHTLMQTIARANRVYPGKSAGQVVDYINIFSALQQALGLYGGGQIAEPAAGYGVDSPARDKRELISALATAIVELSEFLKKQSIDLEAIISAPAEGFTKLQMLDDASEILLSPDLKDEFTAFVRQINRIFKAVLPDDDANGYVPHRIAINVIYAQMRQKSGVSIDDEDVLDVVRHQVNELLDESITTIEIKSNLPEPINIAGIDFDALAEMVSKVDKPKTSDAERLKNIIERKLKPMLLKNKARQDLQDKFEELIEQYNLGAYTAEEFFNQLKDYIQDLKHEEKRTVREGLSEEELAVFDLMTKVVPLNEKERNNIKRIAKELVDNMKDILVIDWRKKQRTKARVRNFIEEKLDELPDSFDDELWPKACSDIYMHIYEKYPGQGQSVYS</sequence>
<dbReference type="InterPro" id="IPR055180">
    <property type="entry name" value="HsdR_RecA-like_helicase_dom_2"/>
</dbReference>
<dbReference type="Gene3D" id="3.90.1570.50">
    <property type="match status" value="1"/>
</dbReference>
<proteinExistence type="inferred from homology"/>
<dbReference type="NCBIfam" id="TIGR00348">
    <property type="entry name" value="hsdR"/>
    <property type="match status" value="1"/>
</dbReference>
<keyword evidence="13" id="KW-1185">Reference proteome</keyword>
<accession>A0ABS5I3K0</accession>
<dbReference type="RefSeq" id="WP_153666014.1">
    <property type="nucleotide sequence ID" value="NZ_JAAIKR010000011.1"/>
</dbReference>
<evidence type="ECO:0000256" key="6">
    <source>
        <dbReference type="ARBA" id="ARBA00022759"/>
    </source>
</evidence>
<evidence type="ECO:0000256" key="3">
    <source>
        <dbReference type="ARBA" id="ARBA00022722"/>
    </source>
</evidence>
<dbReference type="SUPFAM" id="SSF52540">
    <property type="entry name" value="P-loop containing nucleoside triphosphate hydrolases"/>
    <property type="match status" value="2"/>
</dbReference>
<dbReference type="InterPro" id="IPR004473">
    <property type="entry name" value="Restrct_endonuc_typeI_HsdR"/>
</dbReference>
<evidence type="ECO:0000256" key="2">
    <source>
        <dbReference type="ARBA" id="ARBA00008598"/>
    </source>
</evidence>
<keyword evidence="3" id="KW-0540">Nuclease</keyword>
<dbReference type="InterPro" id="IPR014001">
    <property type="entry name" value="Helicase_ATP-bd"/>
</dbReference>
<organism evidence="12 13">
    <name type="scientific">Shewanella intestini</name>
    <dbReference type="NCBI Taxonomy" id="2017544"/>
    <lineage>
        <taxon>Bacteria</taxon>
        <taxon>Pseudomonadati</taxon>
        <taxon>Pseudomonadota</taxon>
        <taxon>Gammaproteobacteria</taxon>
        <taxon>Alteromonadales</taxon>
        <taxon>Shewanellaceae</taxon>
        <taxon>Shewanella</taxon>
    </lineage>
</organism>
<dbReference type="Pfam" id="PF11867">
    <property type="entry name" value="T1RH-like_C"/>
    <property type="match status" value="1"/>
</dbReference>
<evidence type="ECO:0000256" key="10">
    <source>
        <dbReference type="RuleBase" id="RU364115"/>
    </source>
</evidence>
<keyword evidence="6 12" id="KW-0255">Endonuclease</keyword>
<dbReference type="InterPro" id="IPR021810">
    <property type="entry name" value="T1RH-like_C"/>
</dbReference>
<dbReference type="InterPro" id="IPR051268">
    <property type="entry name" value="Type-I_R_enzyme_R_subunit"/>
</dbReference>
<keyword evidence="8 10" id="KW-0067">ATP-binding</keyword>
<dbReference type="Pfam" id="PF18766">
    <property type="entry name" value="SWI2_SNF2"/>
    <property type="match status" value="1"/>
</dbReference>
<evidence type="ECO:0000313" key="13">
    <source>
        <dbReference type="Proteomes" id="UP000811844"/>
    </source>
</evidence>
<dbReference type="SMART" id="SM00487">
    <property type="entry name" value="DEXDc"/>
    <property type="match status" value="1"/>
</dbReference>
<dbReference type="EC" id="3.1.21.3" evidence="10"/>
<evidence type="ECO:0000256" key="8">
    <source>
        <dbReference type="ARBA" id="ARBA00022840"/>
    </source>
</evidence>
<dbReference type="InterPro" id="IPR007409">
    <property type="entry name" value="Restrct_endonuc_type1_HsdR_N"/>
</dbReference>
<evidence type="ECO:0000256" key="5">
    <source>
        <dbReference type="ARBA" id="ARBA00022747"/>
    </source>
</evidence>
<feature type="domain" description="Helicase ATP-binding" evidence="11">
    <location>
        <begin position="288"/>
        <end position="451"/>
    </location>
</feature>
<comment type="subunit">
    <text evidence="10">The type I restriction/modification system is composed of three polypeptides R, M and S.</text>
</comment>
<dbReference type="InterPro" id="IPR027417">
    <property type="entry name" value="P-loop_NTPase"/>
</dbReference>
<dbReference type="CDD" id="cd18800">
    <property type="entry name" value="SF2_C_EcoR124I-like"/>
    <property type="match status" value="1"/>
</dbReference>
<evidence type="ECO:0000256" key="4">
    <source>
        <dbReference type="ARBA" id="ARBA00022741"/>
    </source>
</evidence>
<evidence type="ECO:0000256" key="7">
    <source>
        <dbReference type="ARBA" id="ARBA00022801"/>
    </source>
</evidence>
<dbReference type="Pfam" id="PF04313">
    <property type="entry name" value="HSDR_N"/>
    <property type="match status" value="1"/>
</dbReference>
<evidence type="ECO:0000256" key="1">
    <source>
        <dbReference type="ARBA" id="ARBA00000851"/>
    </source>
</evidence>
<dbReference type="CDD" id="cd22332">
    <property type="entry name" value="HsdR_N"/>
    <property type="match status" value="1"/>
</dbReference>
<comment type="similarity">
    <text evidence="2 10">Belongs to the HsdR family.</text>
</comment>
<evidence type="ECO:0000313" key="12">
    <source>
        <dbReference type="EMBL" id="MBR9728589.1"/>
    </source>
</evidence>
<evidence type="ECO:0000256" key="9">
    <source>
        <dbReference type="ARBA" id="ARBA00023125"/>
    </source>
</evidence>
<dbReference type="PANTHER" id="PTHR30195">
    <property type="entry name" value="TYPE I SITE-SPECIFIC DEOXYRIBONUCLEASE PROTEIN SUBUNIT M AND R"/>
    <property type="match status" value="1"/>
</dbReference>
<keyword evidence="5 10" id="KW-0680">Restriction system</keyword>
<dbReference type="PANTHER" id="PTHR30195:SF15">
    <property type="entry name" value="TYPE I RESTRICTION ENZYME HINDI ENDONUCLEASE SUBUNIT"/>
    <property type="match status" value="1"/>
</dbReference>
<dbReference type="EMBL" id="JAAIKR010000011">
    <property type="protein sequence ID" value="MBR9728589.1"/>
    <property type="molecule type" value="Genomic_DNA"/>
</dbReference>